<dbReference type="EMBL" id="JBJURJ010000008">
    <property type="protein sequence ID" value="MFM9329456.1"/>
    <property type="molecule type" value="Genomic_DNA"/>
</dbReference>
<dbReference type="Proteomes" id="UP001631969">
    <property type="component" value="Unassembled WGS sequence"/>
</dbReference>
<evidence type="ECO:0000313" key="1">
    <source>
        <dbReference type="EMBL" id="MFM9329456.1"/>
    </source>
</evidence>
<sequence length="171" mass="19758">MKEEGVTTLSPITITVNEGVHYIIAANIAKMWKENLGIESRILIVKSEAWLNSQKTLKYQIIRAGYSADYNDPTAFLDMWGSGSSLNYSGFKDESYDQMLHKANVTTDTHERMRILAEAEKYLIEEQAVIMPVYYYPNVWVQKKSIHNIKMNYNGTIDYTRSYYKPVIPLL</sequence>
<protein>
    <submittedName>
        <fullName evidence="1">ABC transporter substrate-binding protein</fullName>
    </submittedName>
</protein>
<reference evidence="1" key="1">
    <citation type="submission" date="2024-12" db="EMBL/GenBank/DDBJ databases">
        <authorList>
            <person name="Wu N."/>
        </authorList>
    </citation>
    <scope>NUCLEOTIDE SEQUENCE</scope>
    <source>
        <strain evidence="1">P15</strain>
    </source>
</reference>
<accession>A0ACC7NZF8</accession>
<name>A0ACC7NZF8_9BACL</name>
<organism evidence="1 2">
    <name type="scientific">Paenibacillus mesotrionivorans</name>
    <dbReference type="NCBI Taxonomy" id="3160968"/>
    <lineage>
        <taxon>Bacteria</taxon>
        <taxon>Bacillati</taxon>
        <taxon>Bacillota</taxon>
        <taxon>Bacilli</taxon>
        <taxon>Bacillales</taxon>
        <taxon>Paenibacillaceae</taxon>
        <taxon>Paenibacillus</taxon>
    </lineage>
</organism>
<proteinExistence type="predicted"/>
<keyword evidence="2" id="KW-1185">Reference proteome</keyword>
<evidence type="ECO:0000313" key="2">
    <source>
        <dbReference type="Proteomes" id="UP001631969"/>
    </source>
</evidence>
<gene>
    <name evidence="1" type="ORF">ACI1P1_14275</name>
</gene>
<comment type="caution">
    <text evidence="1">The sequence shown here is derived from an EMBL/GenBank/DDBJ whole genome shotgun (WGS) entry which is preliminary data.</text>
</comment>